<feature type="chain" id="PRO_5034609905" evidence="2">
    <location>
        <begin position="20"/>
        <end position="381"/>
    </location>
</feature>
<proteinExistence type="predicted"/>
<feature type="region of interest" description="Disordered" evidence="1">
    <location>
        <begin position="289"/>
        <end position="381"/>
    </location>
</feature>
<feature type="signal peptide" evidence="2">
    <location>
        <begin position="1"/>
        <end position="19"/>
    </location>
</feature>
<feature type="region of interest" description="Disordered" evidence="1">
    <location>
        <begin position="23"/>
        <end position="46"/>
    </location>
</feature>
<evidence type="ECO:0000313" key="3">
    <source>
        <dbReference type="EMBL" id="KAE9969994.1"/>
    </source>
</evidence>
<evidence type="ECO:0000256" key="2">
    <source>
        <dbReference type="SAM" id="SignalP"/>
    </source>
</evidence>
<feature type="compositionally biased region" description="Basic residues" evidence="1">
    <location>
        <begin position="364"/>
        <end position="375"/>
    </location>
</feature>
<gene>
    <name evidence="3" type="ORF">BLS_005112</name>
</gene>
<feature type="compositionally biased region" description="Low complexity" evidence="1">
    <location>
        <begin position="29"/>
        <end position="46"/>
    </location>
</feature>
<feature type="compositionally biased region" description="Low complexity" evidence="1">
    <location>
        <begin position="303"/>
        <end position="323"/>
    </location>
</feature>
<dbReference type="EMBL" id="WNWQ01000346">
    <property type="protein sequence ID" value="KAE9969994.1"/>
    <property type="molecule type" value="Genomic_DNA"/>
</dbReference>
<sequence>MKYSTVILFPAIAAALLQGGRKGRGGGSASIAAPASAASSTGTTAGNTGTGNIANAASAGSQTNAGGANNAGAAGTVAANGLPQLPNPGPNLPVPTSFTPVSQAVPGASTAAKVTNQQAIAALQAAADNWSFDTGMVSNNQNTGKALAKNAAKFQAQANIAYNAEVDELTHKAILDQIIGNDPDVSIANQTLTNGCFQSVVDNLQIMANQGPSQASLIDDINMVRCTQILPSIDTYLAVAARVIGPGATLRTAIRPDACAAIVKAAPASAFPGNLKAVNIRGNTDKVTNGNTFAGTGSPTVQAPANNAGAAASPSTGTTTGSGTTTGKGGRKGGANAGAAAASASASSSVTAGTTGATAANGKRAGKRGAQKVRRSMAFVV</sequence>
<accession>A0A8H3UJU2</accession>
<feature type="compositionally biased region" description="Low complexity" evidence="1">
    <location>
        <begin position="337"/>
        <end position="363"/>
    </location>
</feature>
<organism evidence="3 4">
    <name type="scientific">Venturia inaequalis</name>
    <name type="common">Apple scab fungus</name>
    <dbReference type="NCBI Taxonomy" id="5025"/>
    <lineage>
        <taxon>Eukaryota</taxon>
        <taxon>Fungi</taxon>
        <taxon>Dikarya</taxon>
        <taxon>Ascomycota</taxon>
        <taxon>Pezizomycotina</taxon>
        <taxon>Dothideomycetes</taxon>
        <taxon>Pleosporomycetidae</taxon>
        <taxon>Venturiales</taxon>
        <taxon>Venturiaceae</taxon>
        <taxon>Venturia</taxon>
    </lineage>
</organism>
<reference evidence="3 4" key="1">
    <citation type="submission" date="2019-11" db="EMBL/GenBank/DDBJ databases">
        <title>Venturia inaequalis Genome Resource.</title>
        <authorList>
            <person name="Lichtner F.J."/>
        </authorList>
    </citation>
    <scope>NUCLEOTIDE SEQUENCE [LARGE SCALE GENOMIC DNA]</scope>
    <source>
        <strain evidence="3">Bline_iso_100314</strain>
    </source>
</reference>
<comment type="caution">
    <text evidence="3">The sequence shown here is derived from an EMBL/GenBank/DDBJ whole genome shotgun (WGS) entry which is preliminary data.</text>
</comment>
<dbReference type="Proteomes" id="UP000433883">
    <property type="component" value="Unassembled WGS sequence"/>
</dbReference>
<feature type="compositionally biased region" description="Polar residues" evidence="1">
    <location>
        <begin position="289"/>
        <end position="301"/>
    </location>
</feature>
<feature type="compositionally biased region" description="Gly residues" evidence="1">
    <location>
        <begin position="324"/>
        <end position="336"/>
    </location>
</feature>
<protein>
    <submittedName>
        <fullName evidence="3">Uncharacterized protein</fullName>
    </submittedName>
</protein>
<name>A0A8H3UJU2_VENIN</name>
<dbReference type="AlphaFoldDB" id="A0A8H3UJU2"/>
<keyword evidence="2" id="KW-0732">Signal</keyword>
<evidence type="ECO:0000313" key="4">
    <source>
        <dbReference type="Proteomes" id="UP000433883"/>
    </source>
</evidence>
<evidence type="ECO:0000256" key="1">
    <source>
        <dbReference type="SAM" id="MobiDB-lite"/>
    </source>
</evidence>